<evidence type="ECO:0000313" key="2">
    <source>
        <dbReference type="EMBL" id="MPC95284.1"/>
    </source>
</evidence>
<dbReference type="AlphaFoldDB" id="A0A5B7JSK1"/>
<dbReference type="Proteomes" id="UP000324222">
    <property type="component" value="Unassembled WGS sequence"/>
</dbReference>
<dbReference type="EMBL" id="VSRR010101638">
    <property type="protein sequence ID" value="MPC95284.1"/>
    <property type="molecule type" value="Genomic_DNA"/>
</dbReference>
<name>A0A5B7JSK1_PORTR</name>
<protein>
    <submittedName>
        <fullName evidence="2">Uncharacterized protein</fullName>
    </submittedName>
</protein>
<comment type="caution">
    <text evidence="2">The sequence shown here is derived from an EMBL/GenBank/DDBJ whole genome shotgun (WGS) entry which is preliminary data.</text>
</comment>
<accession>A0A5B7JSK1</accession>
<organism evidence="2 3">
    <name type="scientific">Portunus trituberculatus</name>
    <name type="common">Swimming crab</name>
    <name type="synonym">Neptunus trituberculatus</name>
    <dbReference type="NCBI Taxonomy" id="210409"/>
    <lineage>
        <taxon>Eukaryota</taxon>
        <taxon>Metazoa</taxon>
        <taxon>Ecdysozoa</taxon>
        <taxon>Arthropoda</taxon>
        <taxon>Crustacea</taxon>
        <taxon>Multicrustacea</taxon>
        <taxon>Malacostraca</taxon>
        <taxon>Eumalacostraca</taxon>
        <taxon>Eucarida</taxon>
        <taxon>Decapoda</taxon>
        <taxon>Pleocyemata</taxon>
        <taxon>Brachyura</taxon>
        <taxon>Eubrachyura</taxon>
        <taxon>Portunoidea</taxon>
        <taxon>Portunidae</taxon>
        <taxon>Portuninae</taxon>
        <taxon>Portunus</taxon>
    </lineage>
</organism>
<feature type="region of interest" description="Disordered" evidence="1">
    <location>
        <begin position="24"/>
        <end position="54"/>
    </location>
</feature>
<evidence type="ECO:0000313" key="3">
    <source>
        <dbReference type="Proteomes" id="UP000324222"/>
    </source>
</evidence>
<sequence length="137" mass="15338">MHLSIEGVNLSSLPHFIHSPTYQAPSHPLSHIHPSTHRTPPTEPPAYPSTNVYPTNTHKHKHTHHFLFLLLLVPHTPLTHTPSRLTAPPAARTGHDTQHTPQEHPGTQWMASCWAPRGGQPIISSVCARDDKWRLLT</sequence>
<evidence type="ECO:0000256" key="1">
    <source>
        <dbReference type="SAM" id="MobiDB-lite"/>
    </source>
</evidence>
<feature type="compositionally biased region" description="Basic and acidic residues" evidence="1">
    <location>
        <begin position="93"/>
        <end position="102"/>
    </location>
</feature>
<keyword evidence="3" id="KW-1185">Reference proteome</keyword>
<gene>
    <name evidence="2" type="ORF">E2C01_090486</name>
</gene>
<feature type="region of interest" description="Disordered" evidence="1">
    <location>
        <begin position="80"/>
        <end position="106"/>
    </location>
</feature>
<proteinExistence type="predicted"/>
<reference evidence="2 3" key="1">
    <citation type="submission" date="2019-05" db="EMBL/GenBank/DDBJ databases">
        <title>Another draft genome of Portunus trituberculatus and its Hox gene families provides insights of decapod evolution.</title>
        <authorList>
            <person name="Jeong J.-H."/>
            <person name="Song I."/>
            <person name="Kim S."/>
            <person name="Choi T."/>
            <person name="Kim D."/>
            <person name="Ryu S."/>
            <person name="Kim W."/>
        </authorList>
    </citation>
    <scope>NUCLEOTIDE SEQUENCE [LARGE SCALE GENOMIC DNA]</scope>
    <source>
        <tissue evidence="2">Muscle</tissue>
    </source>
</reference>